<protein>
    <submittedName>
        <fullName evidence="1">Uncharacterized protein</fullName>
    </submittedName>
</protein>
<gene>
    <name evidence="1" type="ORF">L6452_30753</name>
</gene>
<comment type="caution">
    <text evidence="1">The sequence shown here is derived from an EMBL/GenBank/DDBJ whole genome shotgun (WGS) entry which is preliminary data.</text>
</comment>
<evidence type="ECO:0000313" key="2">
    <source>
        <dbReference type="Proteomes" id="UP001055879"/>
    </source>
</evidence>
<dbReference type="Proteomes" id="UP001055879">
    <property type="component" value="Linkage Group LG10"/>
</dbReference>
<evidence type="ECO:0000313" key="1">
    <source>
        <dbReference type="EMBL" id="KAI3697658.1"/>
    </source>
</evidence>
<sequence length="113" mass="12809">MGDPNGELTRISYDALASLDYIFMSLRNDKETLNEGVDKIHTMKIDVDANIPYQTKLEKKNDTIRSVNQPEKIDIHPPSGIRNKGYGTGKRLIGAGEKATKNNQKTRRLCRNY</sequence>
<reference evidence="1 2" key="2">
    <citation type="journal article" date="2022" name="Mol. Ecol. Resour.">
        <title>The genomes of chicory, endive, great burdock and yacon provide insights into Asteraceae paleo-polyploidization history and plant inulin production.</title>
        <authorList>
            <person name="Fan W."/>
            <person name="Wang S."/>
            <person name="Wang H."/>
            <person name="Wang A."/>
            <person name="Jiang F."/>
            <person name="Liu H."/>
            <person name="Zhao H."/>
            <person name="Xu D."/>
            <person name="Zhang Y."/>
        </authorList>
    </citation>
    <scope>NUCLEOTIDE SEQUENCE [LARGE SCALE GENOMIC DNA]</scope>
    <source>
        <strain evidence="2">cv. Niubang</strain>
    </source>
</reference>
<reference evidence="2" key="1">
    <citation type="journal article" date="2022" name="Mol. Ecol. Resour.">
        <title>The genomes of chicory, endive, great burdock and yacon provide insights into Asteraceae palaeo-polyploidization history and plant inulin production.</title>
        <authorList>
            <person name="Fan W."/>
            <person name="Wang S."/>
            <person name="Wang H."/>
            <person name="Wang A."/>
            <person name="Jiang F."/>
            <person name="Liu H."/>
            <person name="Zhao H."/>
            <person name="Xu D."/>
            <person name="Zhang Y."/>
        </authorList>
    </citation>
    <scope>NUCLEOTIDE SEQUENCE [LARGE SCALE GENOMIC DNA]</scope>
    <source>
        <strain evidence="2">cv. Niubang</strain>
    </source>
</reference>
<proteinExistence type="predicted"/>
<accession>A0ACB8ZJ91</accession>
<dbReference type="EMBL" id="CM042056">
    <property type="protein sequence ID" value="KAI3697658.1"/>
    <property type="molecule type" value="Genomic_DNA"/>
</dbReference>
<name>A0ACB8ZJ91_ARCLA</name>
<keyword evidence="2" id="KW-1185">Reference proteome</keyword>
<organism evidence="1 2">
    <name type="scientific">Arctium lappa</name>
    <name type="common">Greater burdock</name>
    <name type="synonym">Lappa major</name>
    <dbReference type="NCBI Taxonomy" id="4217"/>
    <lineage>
        <taxon>Eukaryota</taxon>
        <taxon>Viridiplantae</taxon>
        <taxon>Streptophyta</taxon>
        <taxon>Embryophyta</taxon>
        <taxon>Tracheophyta</taxon>
        <taxon>Spermatophyta</taxon>
        <taxon>Magnoliopsida</taxon>
        <taxon>eudicotyledons</taxon>
        <taxon>Gunneridae</taxon>
        <taxon>Pentapetalae</taxon>
        <taxon>asterids</taxon>
        <taxon>campanulids</taxon>
        <taxon>Asterales</taxon>
        <taxon>Asteraceae</taxon>
        <taxon>Carduoideae</taxon>
        <taxon>Cardueae</taxon>
        <taxon>Arctiinae</taxon>
        <taxon>Arctium</taxon>
    </lineage>
</organism>